<sequence length="121" mass="13734">MIIHNSYPDFVVFLYVHLSQADSSYDPSELAAIKSKMKALYPADTDIEKKLYTAIREYNSFDKSKLNDLFLQTAKHFGQKSDLPKGNVLEAMQDIVRADGKVDQSETKALETLKQLMDITV</sequence>
<dbReference type="Pfam" id="PF05099">
    <property type="entry name" value="TerB"/>
    <property type="match status" value="1"/>
</dbReference>
<dbReference type="EMBL" id="JBHTKA010000015">
    <property type="protein sequence ID" value="MFD1003074.1"/>
    <property type="molecule type" value="Genomic_DNA"/>
</dbReference>
<evidence type="ECO:0000313" key="2">
    <source>
        <dbReference type="EMBL" id="MFD1003074.1"/>
    </source>
</evidence>
<feature type="domain" description="Co-chaperone DjlA N-terminal" evidence="1">
    <location>
        <begin position="11"/>
        <end position="119"/>
    </location>
</feature>
<reference evidence="3" key="1">
    <citation type="journal article" date="2019" name="Int. J. Syst. Evol. Microbiol.">
        <title>The Global Catalogue of Microorganisms (GCM) 10K type strain sequencing project: providing services to taxonomists for standard genome sequencing and annotation.</title>
        <authorList>
            <consortium name="The Broad Institute Genomics Platform"/>
            <consortium name="The Broad Institute Genome Sequencing Center for Infectious Disease"/>
            <person name="Wu L."/>
            <person name="Ma J."/>
        </authorList>
    </citation>
    <scope>NUCLEOTIDE SEQUENCE [LARGE SCALE GENOMIC DNA]</scope>
    <source>
        <strain evidence="3">CCUG 58938</strain>
    </source>
</reference>
<dbReference type="RefSeq" id="WP_377585204.1">
    <property type="nucleotide sequence ID" value="NZ_JBHTKA010000015.1"/>
</dbReference>
<evidence type="ECO:0000259" key="1">
    <source>
        <dbReference type="Pfam" id="PF05099"/>
    </source>
</evidence>
<organism evidence="2 3">
    <name type="scientific">Ohtaekwangia kribbensis</name>
    <dbReference type="NCBI Taxonomy" id="688913"/>
    <lineage>
        <taxon>Bacteria</taxon>
        <taxon>Pseudomonadati</taxon>
        <taxon>Bacteroidota</taxon>
        <taxon>Cytophagia</taxon>
        <taxon>Cytophagales</taxon>
        <taxon>Fulvivirgaceae</taxon>
        <taxon>Ohtaekwangia</taxon>
    </lineage>
</organism>
<dbReference type="InterPro" id="IPR029024">
    <property type="entry name" value="TerB-like"/>
</dbReference>
<dbReference type="SUPFAM" id="SSF158682">
    <property type="entry name" value="TerB-like"/>
    <property type="match status" value="1"/>
</dbReference>
<dbReference type="Gene3D" id="1.10.3680.10">
    <property type="entry name" value="TerB-like"/>
    <property type="match status" value="1"/>
</dbReference>
<accession>A0ABW3KBD7</accession>
<gene>
    <name evidence="2" type="ORF">ACFQ21_27360</name>
</gene>
<comment type="caution">
    <text evidence="2">The sequence shown here is derived from an EMBL/GenBank/DDBJ whole genome shotgun (WGS) entry which is preliminary data.</text>
</comment>
<protein>
    <submittedName>
        <fullName evidence="2">TerB family tellurite resistance protein</fullName>
    </submittedName>
</protein>
<dbReference type="CDD" id="cd07177">
    <property type="entry name" value="terB_like"/>
    <property type="match status" value="1"/>
</dbReference>
<dbReference type="Proteomes" id="UP001597112">
    <property type="component" value="Unassembled WGS sequence"/>
</dbReference>
<dbReference type="InterPro" id="IPR007791">
    <property type="entry name" value="DjlA_N"/>
</dbReference>
<evidence type="ECO:0000313" key="3">
    <source>
        <dbReference type="Proteomes" id="UP001597112"/>
    </source>
</evidence>
<proteinExistence type="predicted"/>
<keyword evidence="3" id="KW-1185">Reference proteome</keyword>
<name>A0ABW3KBD7_9BACT</name>